<dbReference type="Proteomes" id="UP000799777">
    <property type="component" value="Unassembled WGS sequence"/>
</dbReference>
<dbReference type="AlphaFoldDB" id="A0A9P4LNI6"/>
<name>A0A9P4LNI6_9PLEO</name>
<gene>
    <name evidence="1" type="ORF">EK21DRAFT_111599</name>
</gene>
<protein>
    <submittedName>
        <fullName evidence="1">Uncharacterized protein</fullName>
    </submittedName>
</protein>
<proteinExistence type="predicted"/>
<evidence type="ECO:0000313" key="1">
    <source>
        <dbReference type="EMBL" id="KAF2030722.1"/>
    </source>
</evidence>
<comment type="caution">
    <text evidence="1">The sequence shown here is derived from an EMBL/GenBank/DDBJ whole genome shotgun (WGS) entry which is preliminary data.</text>
</comment>
<keyword evidence="2" id="KW-1185">Reference proteome</keyword>
<accession>A0A9P4LNI6</accession>
<dbReference type="EMBL" id="ML978187">
    <property type="protein sequence ID" value="KAF2030722.1"/>
    <property type="molecule type" value="Genomic_DNA"/>
</dbReference>
<organism evidence="1 2">
    <name type="scientific">Setomelanomma holmii</name>
    <dbReference type="NCBI Taxonomy" id="210430"/>
    <lineage>
        <taxon>Eukaryota</taxon>
        <taxon>Fungi</taxon>
        <taxon>Dikarya</taxon>
        <taxon>Ascomycota</taxon>
        <taxon>Pezizomycotina</taxon>
        <taxon>Dothideomycetes</taxon>
        <taxon>Pleosporomycetidae</taxon>
        <taxon>Pleosporales</taxon>
        <taxon>Pleosporineae</taxon>
        <taxon>Phaeosphaeriaceae</taxon>
        <taxon>Setomelanomma</taxon>
    </lineage>
</organism>
<sequence length="162" mass="18131">MGASADTPIFSTEPTNIFTEKAFVLVRLNSPTSTKPSVMTGFEIYEPLRFRSQSTADPSGTRWSRDLQGSILIDNHAIHFRPKAGISIGTPATKDDKIEVKYHIQDRQTMEKSAADKIGDFKVWKPDVASDDKRWSWIEGDGTNVWWEIAEVAIACRDDQAA</sequence>
<evidence type="ECO:0000313" key="2">
    <source>
        <dbReference type="Proteomes" id="UP000799777"/>
    </source>
</evidence>
<reference evidence="1" key="1">
    <citation type="journal article" date="2020" name="Stud. Mycol.">
        <title>101 Dothideomycetes genomes: a test case for predicting lifestyles and emergence of pathogens.</title>
        <authorList>
            <person name="Haridas S."/>
            <person name="Albert R."/>
            <person name="Binder M."/>
            <person name="Bloem J."/>
            <person name="Labutti K."/>
            <person name="Salamov A."/>
            <person name="Andreopoulos B."/>
            <person name="Baker S."/>
            <person name="Barry K."/>
            <person name="Bills G."/>
            <person name="Bluhm B."/>
            <person name="Cannon C."/>
            <person name="Castanera R."/>
            <person name="Culley D."/>
            <person name="Daum C."/>
            <person name="Ezra D."/>
            <person name="Gonzalez J."/>
            <person name="Henrissat B."/>
            <person name="Kuo A."/>
            <person name="Liang C."/>
            <person name="Lipzen A."/>
            <person name="Lutzoni F."/>
            <person name="Magnuson J."/>
            <person name="Mondo S."/>
            <person name="Nolan M."/>
            <person name="Ohm R."/>
            <person name="Pangilinan J."/>
            <person name="Park H.-J."/>
            <person name="Ramirez L."/>
            <person name="Alfaro M."/>
            <person name="Sun H."/>
            <person name="Tritt A."/>
            <person name="Yoshinaga Y."/>
            <person name="Zwiers L.-H."/>
            <person name="Turgeon B."/>
            <person name="Goodwin S."/>
            <person name="Spatafora J."/>
            <person name="Crous P."/>
            <person name="Grigoriev I."/>
        </authorList>
    </citation>
    <scope>NUCLEOTIDE SEQUENCE</scope>
    <source>
        <strain evidence="1">CBS 110217</strain>
    </source>
</reference>